<dbReference type="InterPro" id="IPR016032">
    <property type="entry name" value="Sig_transdc_resp-reg_C-effctor"/>
</dbReference>
<evidence type="ECO:0000256" key="1">
    <source>
        <dbReference type="ARBA" id="ARBA00023125"/>
    </source>
</evidence>
<evidence type="ECO:0000313" key="4">
    <source>
        <dbReference type="Proteomes" id="UP000241614"/>
    </source>
</evidence>
<comment type="caution">
    <text evidence="3">The sequence shown here is derived from an EMBL/GenBank/DDBJ whole genome shotgun (WGS) entry which is preliminary data.</text>
</comment>
<dbReference type="RefSeq" id="WP_108089528.1">
    <property type="nucleotide sequence ID" value="NZ_PZPP01000006.1"/>
</dbReference>
<dbReference type="InterPro" id="IPR000792">
    <property type="entry name" value="Tscrpt_reg_LuxR_C"/>
</dbReference>
<dbReference type="SMART" id="SM00421">
    <property type="entry name" value="HTH_LUXR"/>
    <property type="match status" value="1"/>
</dbReference>
<dbReference type="SUPFAM" id="SSF46894">
    <property type="entry name" value="C-terminal effector domain of the bipartite response regulators"/>
    <property type="match status" value="1"/>
</dbReference>
<dbReference type="PANTHER" id="PTHR43214">
    <property type="entry name" value="TWO-COMPONENT RESPONSE REGULATOR"/>
    <property type="match status" value="1"/>
</dbReference>
<dbReference type="OrthoDB" id="6565473at2"/>
<dbReference type="PANTHER" id="PTHR43214:SF30">
    <property type="entry name" value="TRANSCRIPTION FACTOR YJJQ-RELATED"/>
    <property type="match status" value="1"/>
</dbReference>
<feature type="domain" description="HTH luxR-type" evidence="2">
    <location>
        <begin position="145"/>
        <end position="210"/>
    </location>
</feature>
<protein>
    <submittedName>
        <fullName evidence="3">DNA-binding response regulator</fullName>
    </submittedName>
</protein>
<dbReference type="GO" id="GO:0003677">
    <property type="term" value="F:DNA binding"/>
    <property type="evidence" value="ECO:0007669"/>
    <property type="project" value="UniProtKB-KW"/>
</dbReference>
<dbReference type="CDD" id="cd06170">
    <property type="entry name" value="LuxR_C_like"/>
    <property type="match status" value="1"/>
</dbReference>
<dbReference type="Proteomes" id="UP000241614">
    <property type="component" value="Unassembled WGS sequence"/>
</dbReference>
<evidence type="ECO:0000313" key="3">
    <source>
        <dbReference type="EMBL" id="PTM37189.1"/>
    </source>
</evidence>
<keyword evidence="1 3" id="KW-0238">DNA-binding</keyword>
<dbReference type="InterPro" id="IPR036388">
    <property type="entry name" value="WH-like_DNA-bd_sf"/>
</dbReference>
<dbReference type="GO" id="GO:0006355">
    <property type="term" value="P:regulation of DNA-templated transcription"/>
    <property type="evidence" value="ECO:0007669"/>
    <property type="project" value="InterPro"/>
</dbReference>
<organism evidence="3 4">
    <name type="scientific">Enterobacter cloacae</name>
    <dbReference type="NCBI Taxonomy" id="550"/>
    <lineage>
        <taxon>Bacteria</taxon>
        <taxon>Pseudomonadati</taxon>
        <taxon>Pseudomonadota</taxon>
        <taxon>Gammaproteobacteria</taxon>
        <taxon>Enterobacterales</taxon>
        <taxon>Enterobacteriaceae</taxon>
        <taxon>Enterobacter</taxon>
        <taxon>Enterobacter cloacae complex</taxon>
    </lineage>
</organism>
<dbReference type="PRINTS" id="PR00038">
    <property type="entry name" value="HTHLUXR"/>
</dbReference>
<dbReference type="Gene3D" id="1.10.10.10">
    <property type="entry name" value="Winged helix-like DNA-binding domain superfamily/Winged helix DNA-binding domain"/>
    <property type="match status" value="1"/>
</dbReference>
<dbReference type="Pfam" id="PF00196">
    <property type="entry name" value="GerE"/>
    <property type="match status" value="1"/>
</dbReference>
<gene>
    <name evidence="3" type="ORF">DA103_03235</name>
</gene>
<dbReference type="PROSITE" id="PS50043">
    <property type="entry name" value="HTH_LUXR_2"/>
    <property type="match status" value="1"/>
</dbReference>
<dbReference type="EMBL" id="PZPP01000006">
    <property type="protein sequence ID" value="PTM37189.1"/>
    <property type="molecule type" value="Genomic_DNA"/>
</dbReference>
<evidence type="ECO:0000259" key="2">
    <source>
        <dbReference type="PROSITE" id="PS50043"/>
    </source>
</evidence>
<proteinExistence type="predicted"/>
<sequence length="243" mass="27693">MLSLHGKHCVVISRIPVMQKGFAGVMARHFPDFELTFCRSLQELTLLQLRSADVIIADISGEYRNPRGSLEEYYSLLNQYREIHWIFLVSRPLYPIAVELLMRPESTLLSDMEPIDGVINAIRAGSERAERISQTLLIPEPQSVEDEHVIALTHSERKVLRLLGKGWGINQIATLLKKSNKTISAQKNSAMRRLSLRSNADMYAWISSTQGMRELSLISAYGEFEEWKKPIQQDTSPLSKIVR</sequence>
<name>A0A2T4Y4S7_ENTCL</name>
<accession>A0A2T4Y4S7</accession>
<dbReference type="InterPro" id="IPR039420">
    <property type="entry name" value="WalR-like"/>
</dbReference>
<reference evidence="3 4" key="1">
    <citation type="submission" date="2018-04" db="EMBL/GenBank/DDBJ databases">
        <title>Genome sequencing reveals highly heavy metal resistance and biotechnology application of the novel Enterobacter cloacae amazonensis isolated from wastewater river in Manaus - Amazonas.</title>
        <authorList>
            <person name="Astolfi M.C.T."/>
            <person name="Carvalho E.B.D.S."/>
            <person name="Lacerda L.B."/>
            <person name="Pinto M.V."/>
            <person name="Nogueira V.B."/>
            <person name="Barros A.M."/>
            <person name="Astolfi-Filho S."/>
        </authorList>
    </citation>
    <scope>NUCLEOTIDE SEQUENCE [LARGE SCALE GENOMIC DNA]</scope>
    <source>
        <strain evidence="4">amazonensis</strain>
    </source>
</reference>
<dbReference type="AlphaFoldDB" id="A0A2T4Y4S7"/>